<dbReference type="InterPro" id="IPR001842">
    <property type="entry name" value="Peptidase_M36"/>
</dbReference>
<dbReference type="Pfam" id="PF02128">
    <property type="entry name" value="Peptidase_M36"/>
    <property type="match status" value="1"/>
</dbReference>
<dbReference type="Gene3D" id="1.10.390.10">
    <property type="entry name" value="Neutral Protease Domain 2"/>
    <property type="match status" value="1"/>
</dbReference>
<dbReference type="InterPro" id="IPR011096">
    <property type="entry name" value="FTP_domain"/>
</dbReference>
<dbReference type="PANTHER" id="PTHR33478:SF1">
    <property type="entry name" value="EXTRACELLULAR METALLOPROTEINASE MEP"/>
    <property type="match status" value="1"/>
</dbReference>
<comment type="cofactor">
    <cofactor evidence="1">
        <name>Zn(2+)</name>
        <dbReference type="ChEBI" id="CHEBI:29105"/>
    </cofactor>
</comment>
<dbReference type="SUPFAM" id="SSF49785">
    <property type="entry name" value="Galactose-binding domain-like"/>
    <property type="match status" value="1"/>
</dbReference>
<keyword evidence="4" id="KW-0964">Secreted</keyword>
<evidence type="ECO:0000259" key="15">
    <source>
        <dbReference type="Pfam" id="PF07504"/>
    </source>
</evidence>
<dbReference type="Gene3D" id="3.10.170.10">
    <property type="match status" value="1"/>
</dbReference>
<dbReference type="InterPro" id="IPR008979">
    <property type="entry name" value="Galactose-bd-like_sf"/>
</dbReference>
<dbReference type="SUPFAM" id="SSF55486">
    <property type="entry name" value="Metalloproteases ('zincins'), catalytic domain"/>
    <property type="match status" value="1"/>
</dbReference>
<comment type="subcellular location">
    <subcellularLocation>
        <location evidence="2">Secreted</location>
    </subcellularLocation>
</comment>
<feature type="chain" id="PRO_5045824391" description="F5/8 type C domain-containing protein" evidence="13">
    <location>
        <begin position="17"/>
        <end position="952"/>
    </location>
</feature>
<comment type="similarity">
    <text evidence="3">Belongs to the peptidase M36 family.</text>
</comment>
<evidence type="ECO:0000256" key="3">
    <source>
        <dbReference type="ARBA" id="ARBA00006006"/>
    </source>
</evidence>
<dbReference type="Gene3D" id="2.60.40.1120">
    <property type="entry name" value="Carboxypeptidase-like, regulatory domain"/>
    <property type="match status" value="1"/>
</dbReference>
<evidence type="ECO:0000256" key="11">
    <source>
        <dbReference type="ARBA" id="ARBA00023145"/>
    </source>
</evidence>
<evidence type="ECO:0000256" key="8">
    <source>
        <dbReference type="ARBA" id="ARBA00022801"/>
    </source>
</evidence>
<evidence type="ECO:0000256" key="7">
    <source>
        <dbReference type="ARBA" id="ARBA00022729"/>
    </source>
</evidence>
<keyword evidence="8" id="KW-0378">Hydrolase</keyword>
<feature type="region of interest" description="Disordered" evidence="12">
    <location>
        <begin position="1"/>
        <end position="42"/>
    </location>
</feature>
<dbReference type="Pfam" id="PF07504">
    <property type="entry name" value="FTP"/>
    <property type="match status" value="1"/>
</dbReference>
<evidence type="ECO:0008006" key="18">
    <source>
        <dbReference type="Google" id="ProtNLM"/>
    </source>
</evidence>
<keyword evidence="10" id="KW-0482">Metalloprotease</keyword>
<comment type="caution">
    <text evidence="16">The sequence shown here is derived from an EMBL/GenBank/DDBJ whole genome shotgun (WGS) entry which is preliminary data.</text>
</comment>
<evidence type="ECO:0000256" key="13">
    <source>
        <dbReference type="SAM" id="SignalP"/>
    </source>
</evidence>
<keyword evidence="9" id="KW-0862">Zinc</keyword>
<feature type="compositionally biased region" description="Polar residues" evidence="12">
    <location>
        <begin position="1"/>
        <end position="14"/>
    </location>
</feature>
<evidence type="ECO:0000259" key="14">
    <source>
        <dbReference type="Pfam" id="PF00754"/>
    </source>
</evidence>
<name>A0ABP4CAE8_9ACTN</name>
<dbReference type="InterPro" id="IPR000421">
    <property type="entry name" value="FA58C"/>
</dbReference>
<feature type="signal peptide" evidence="13">
    <location>
        <begin position="1"/>
        <end position="16"/>
    </location>
</feature>
<dbReference type="EMBL" id="BAAAHK010000027">
    <property type="protein sequence ID" value="GAA0963563.1"/>
    <property type="molecule type" value="Genomic_DNA"/>
</dbReference>
<reference evidence="17" key="1">
    <citation type="journal article" date="2019" name="Int. J. Syst. Evol. Microbiol.">
        <title>The Global Catalogue of Microorganisms (GCM) 10K type strain sequencing project: providing services to taxonomists for standard genome sequencing and annotation.</title>
        <authorList>
            <consortium name="The Broad Institute Genomics Platform"/>
            <consortium name="The Broad Institute Genome Sequencing Center for Infectious Disease"/>
            <person name="Wu L."/>
            <person name="Ma J."/>
        </authorList>
    </citation>
    <scope>NUCLEOTIDE SEQUENCE [LARGE SCALE GENOMIC DNA]</scope>
    <source>
        <strain evidence="17">JCM 10977</strain>
    </source>
</reference>
<accession>A0ABP4CAE8</accession>
<dbReference type="Gene3D" id="2.60.120.260">
    <property type="entry name" value="Galactose-binding domain-like"/>
    <property type="match status" value="1"/>
</dbReference>
<feature type="domain" description="F5/8 type C" evidence="14">
    <location>
        <begin position="809"/>
        <end position="921"/>
    </location>
</feature>
<dbReference type="InterPro" id="IPR027268">
    <property type="entry name" value="Peptidase_M4/M1_CTD_sf"/>
</dbReference>
<gene>
    <name evidence="16" type="ORF">GCM10009554_83140</name>
</gene>
<dbReference type="InterPro" id="IPR013784">
    <property type="entry name" value="Carb-bd-like_fold"/>
</dbReference>
<evidence type="ECO:0000313" key="16">
    <source>
        <dbReference type="EMBL" id="GAA0963563.1"/>
    </source>
</evidence>
<dbReference type="Pfam" id="PF00754">
    <property type="entry name" value="F5_F8_type_C"/>
    <property type="match status" value="1"/>
</dbReference>
<evidence type="ECO:0000256" key="9">
    <source>
        <dbReference type="ARBA" id="ARBA00022833"/>
    </source>
</evidence>
<keyword evidence="6" id="KW-0479">Metal-binding</keyword>
<evidence type="ECO:0000256" key="10">
    <source>
        <dbReference type="ARBA" id="ARBA00023049"/>
    </source>
</evidence>
<feature type="domain" description="FTP" evidence="15">
    <location>
        <begin position="132"/>
        <end position="180"/>
    </location>
</feature>
<proteinExistence type="inferred from homology"/>
<sequence>MTTTVLAMTMSSGANAAGPQPKADPDAPAVQAEPGQREAKGFYDVRTPSARTTYAQAAKTMAKEGAAAEKFRDSLGPQGIVSVDPATGTPKQVAKLNGFLTGPSSKPPARIVLDYIRAHPEIFRLSENDLRTLRLRKNYRDVEGSHHLSWEQVVNGTPLFGNGIVGHVTKRGELIAIMGSPVPGLAGLAAGAATPSVSADGARLVAAKDVGGKTATTSVKTVADGRTWGNGDYAKRVWFYTPAGLRAGWATYTQAGGTLIYSHVIDASTGSVLYRRPLVDHANGDGLVTDYYPGAAKGGTQRKVNFFKAGYLQKGAQTLQDGTSVYAFADINDDDLAGAGETVKVPGTRTTAEYRLVPFASNPQCSVSFVCTWDPATANSWRTNLNQDVTQAFYLASNFHDYLKKSPIGFTAAAGNFEAKGSDPVLLNAIDGANTGNGLPDGGHVNNANMNTPPDGTSPTMQMYLFHNPANPADRFVPTSSANDASILYHEYTHGLSNRLVVDASGNSTLNSVQAGGMGEGWSDFYAMDYLVANGLQPNSGGLDGEVKEGTYTVAGGLFRKEAMDCRVGSTAPTCKALDGTQGGYTFADFPNLGLRGPEVHDIGEYWAQVLWDVRERFGHTKTISLVTRAMELSPSDPSLLDMRNAILQADQVVNRGKDVAALWQIFATRGMGWFAGVVDAGDTAPAEDFHVPPTGAGATLQGTVTDKLTGAPVPNALVFIAGHDSGYSGDYADVTDAQGKYSIDGVLPGTYPKLVVAGGPYEILNQAVTIAAGGSTVNFTPRRDWAAAAGGGAVTDFNGPDFAPACTPPYAIDLSQGTGWGSTTGDDAGTPTNTPIPKFIVVALPATVNITTFSVDPSQTCGDPGSAATGGYRIETSADGTTWATAAEGTFGAANRLRYNEVTPTGNTTGIKYVKFWMLSPQVPDITTNCPGPFAGCQFMDMMELQVFGTQ</sequence>
<protein>
    <recommendedName>
        <fullName evidence="18">F5/8 type C domain-containing protein</fullName>
    </recommendedName>
</protein>
<dbReference type="InterPro" id="IPR050371">
    <property type="entry name" value="Fungal_virulence_M36"/>
</dbReference>
<dbReference type="PANTHER" id="PTHR33478">
    <property type="entry name" value="EXTRACELLULAR METALLOPROTEINASE MEP"/>
    <property type="match status" value="1"/>
</dbReference>
<evidence type="ECO:0000313" key="17">
    <source>
        <dbReference type="Proteomes" id="UP001500542"/>
    </source>
</evidence>
<evidence type="ECO:0000256" key="1">
    <source>
        <dbReference type="ARBA" id="ARBA00001947"/>
    </source>
</evidence>
<evidence type="ECO:0000256" key="6">
    <source>
        <dbReference type="ARBA" id="ARBA00022723"/>
    </source>
</evidence>
<evidence type="ECO:0000256" key="12">
    <source>
        <dbReference type="SAM" id="MobiDB-lite"/>
    </source>
</evidence>
<evidence type="ECO:0000256" key="4">
    <source>
        <dbReference type="ARBA" id="ARBA00022525"/>
    </source>
</evidence>
<keyword evidence="7 13" id="KW-0732">Signal</keyword>
<dbReference type="Proteomes" id="UP001500542">
    <property type="component" value="Unassembled WGS sequence"/>
</dbReference>
<keyword evidence="11" id="KW-0865">Zymogen</keyword>
<keyword evidence="17" id="KW-1185">Reference proteome</keyword>
<organism evidence="16 17">
    <name type="scientific">Kribbella koreensis</name>
    <dbReference type="NCBI Taxonomy" id="57909"/>
    <lineage>
        <taxon>Bacteria</taxon>
        <taxon>Bacillati</taxon>
        <taxon>Actinomycetota</taxon>
        <taxon>Actinomycetes</taxon>
        <taxon>Propionibacteriales</taxon>
        <taxon>Kribbellaceae</taxon>
        <taxon>Kribbella</taxon>
    </lineage>
</organism>
<keyword evidence="5" id="KW-0645">Protease</keyword>
<evidence type="ECO:0000256" key="5">
    <source>
        <dbReference type="ARBA" id="ARBA00022670"/>
    </source>
</evidence>
<dbReference type="Pfam" id="PF13620">
    <property type="entry name" value="CarboxypepD_reg"/>
    <property type="match status" value="1"/>
</dbReference>
<dbReference type="SUPFAM" id="SSF49452">
    <property type="entry name" value="Starch-binding domain-like"/>
    <property type="match status" value="1"/>
</dbReference>
<evidence type="ECO:0000256" key="2">
    <source>
        <dbReference type="ARBA" id="ARBA00004613"/>
    </source>
</evidence>